<accession>A0A2T3B2D5</accession>
<keyword evidence="2" id="KW-1185">Reference proteome</keyword>
<dbReference type="RefSeq" id="XP_024721073.1">
    <property type="nucleotide sequence ID" value="XM_024866689.1"/>
</dbReference>
<dbReference type="AlphaFoldDB" id="A0A2T3B2D5"/>
<name>A0A2T3B2D5_AMORE</name>
<organism evidence="1 2">
    <name type="scientific">Amorphotheca resinae ATCC 22711</name>
    <dbReference type="NCBI Taxonomy" id="857342"/>
    <lineage>
        <taxon>Eukaryota</taxon>
        <taxon>Fungi</taxon>
        <taxon>Dikarya</taxon>
        <taxon>Ascomycota</taxon>
        <taxon>Pezizomycotina</taxon>
        <taxon>Leotiomycetes</taxon>
        <taxon>Helotiales</taxon>
        <taxon>Amorphothecaceae</taxon>
        <taxon>Amorphotheca</taxon>
    </lineage>
</organism>
<dbReference type="EMBL" id="KZ679011">
    <property type="protein sequence ID" value="PSS18721.1"/>
    <property type="molecule type" value="Genomic_DNA"/>
</dbReference>
<reference evidence="1 2" key="1">
    <citation type="journal article" date="2018" name="New Phytol.">
        <title>Comparative genomics and transcriptomics depict ericoid mycorrhizal fungi as versatile saprotrophs and plant mutualists.</title>
        <authorList>
            <person name="Martino E."/>
            <person name="Morin E."/>
            <person name="Grelet G.A."/>
            <person name="Kuo A."/>
            <person name="Kohler A."/>
            <person name="Daghino S."/>
            <person name="Barry K.W."/>
            <person name="Cichocki N."/>
            <person name="Clum A."/>
            <person name="Dockter R.B."/>
            <person name="Hainaut M."/>
            <person name="Kuo R.C."/>
            <person name="LaButti K."/>
            <person name="Lindahl B.D."/>
            <person name="Lindquist E.A."/>
            <person name="Lipzen A."/>
            <person name="Khouja H.R."/>
            <person name="Magnuson J."/>
            <person name="Murat C."/>
            <person name="Ohm R.A."/>
            <person name="Singer S.W."/>
            <person name="Spatafora J.W."/>
            <person name="Wang M."/>
            <person name="Veneault-Fourrey C."/>
            <person name="Henrissat B."/>
            <person name="Grigoriev I.V."/>
            <person name="Martin F.M."/>
            <person name="Perotto S."/>
        </authorList>
    </citation>
    <scope>NUCLEOTIDE SEQUENCE [LARGE SCALE GENOMIC DNA]</scope>
    <source>
        <strain evidence="1 2">ATCC 22711</strain>
    </source>
</reference>
<proteinExistence type="predicted"/>
<dbReference type="Proteomes" id="UP000241818">
    <property type="component" value="Unassembled WGS sequence"/>
</dbReference>
<evidence type="ECO:0000313" key="1">
    <source>
        <dbReference type="EMBL" id="PSS18721.1"/>
    </source>
</evidence>
<protein>
    <submittedName>
        <fullName evidence="1">Uncharacterized protein</fullName>
    </submittedName>
</protein>
<evidence type="ECO:0000313" key="2">
    <source>
        <dbReference type="Proteomes" id="UP000241818"/>
    </source>
</evidence>
<dbReference type="OrthoDB" id="3515394at2759"/>
<gene>
    <name evidence="1" type="ORF">M430DRAFT_35152</name>
</gene>
<dbReference type="InParanoid" id="A0A2T3B2D5"/>
<dbReference type="GeneID" id="36574770"/>
<sequence length="183" mass="19735">MPGYIKEARTTYNIEDSARALMPTTLDDLNIRSGVAKNSVPKQEGKKVGGLVEIFQARGMMTPSLRSGLHRISAPSNFVHQSSGRPAIPSARIVTPSGAVYSPSGTVCVATPGPSPYPSPIKRVPTPHPSYIRPNSGLSDANTEVSSMFGEQLERFEKPLFDSREIEGFDDSEQEAVDIALYG</sequence>